<dbReference type="KEGG" id="ifl:C1H71_15300"/>
<keyword evidence="3" id="KW-1185">Reference proteome</keyword>
<proteinExistence type="predicted"/>
<feature type="chain" id="PRO_5028861965" description="Lipoprotein" evidence="1">
    <location>
        <begin position="32"/>
        <end position="217"/>
    </location>
</feature>
<evidence type="ECO:0000313" key="3">
    <source>
        <dbReference type="Proteomes" id="UP000515917"/>
    </source>
</evidence>
<reference evidence="2 3" key="1">
    <citation type="submission" date="2018-01" db="EMBL/GenBank/DDBJ databases">
        <title>Genome sequence of Iodobacter sp. strain PCH194 isolated from Indian Trans-Himalaya.</title>
        <authorList>
            <person name="Kumar V."/>
            <person name="Thakur V."/>
            <person name="Kumar S."/>
            <person name="Singh D."/>
        </authorList>
    </citation>
    <scope>NUCLEOTIDE SEQUENCE [LARGE SCALE GENOMIC DNA]</scope>
    <source>
        <strain evidence="2 3">PCH194</strain>
    </source>
</reference>
<sequence>MIEVMPVQIKQKIMTPLLVSLLLALSGCDQASQIAQQAASSAAGIVSAEIKKQSDGALEQIAGQANDVLQPLGIDANQLASSVKAKGVLLAQKALNSDSSWQQLEQYQGQLPQNIGLFTAVSPISAELKNILNSEHPAFVSLMSSASALQYDGVLYVLGKAPTDAKIGTAWLMVDTKNRTLEAGLIRNEIAQIFSSKGEPPLRPTAVQKFIQQYAAG</sequence>
<accession>A0A7G3GC85</accession>
<evidence type="ECO:0000256" key="1">
    <source>
        <dbReference type="SAM" id="SignalP"/>
    </source>
</evidence>
<dbReference type="Proteomes" id="UP000515917">
    <property type="component" value="Chromosome"/>
</dbReference>
<evidence type="ECO:0008006" key="4">
    <source>
        <dbReference type="Google" id="ProtNLM"/>
    </source>
</evidence>
<protein>
    <recommendedName>
        <fullName evidence="4">Lipoprotein</fullName>
    </recommendedName>
</protein>
<gene>
    <name evidence="2" type="ORF">C1H71_15300</name>
</gene>
<keyword evidence="1" id="KW-0732">Signal</keyword>
<name>A0A7G3GC85_9NEIS</name>
<dbReference type="EMBL" id="CP025781">
    <property type="protein sequence ID" value="QBC44764.1"/>
    <property type="molecule type" value="Genomic_DNA"/>
</dbReference>
<feature type="signal peptide" evidence="1">
    <location>
        <begin position="1"/>
        <end position="31"/>
    </location>
</feature>
<evidence type="ECO:0000313" key="2">
    <source>
        <dbReference type="EMBL" id="QBC44764.1"/>
    </source>
</evidence>
<dbReference type="AlphaFoldDB" id="A0A7G3GC85"/>
<organism evidence="2 3">
    <name type="scientific">Iodobacter fluviatilis</name>
    <dbReference type="NCBI Taxonomy" id="537"/>
    <lineage>
        <taxon>Bacteria</taxon>
        <taxon>Pseudomonadati</taxon>
        <taxon>Pseudomonadota</taxon>
        <taxon>Betaproteobacteria</taxon>
        <taxon>Neisseriales</taxon>
        <taxon>Chitinibacteraceae</taxon>
        <taxon>Iodobacter</taxon>
    </lineage>
</organism>